<feature type="compositionally biased region" description="Basic and acidic residues" evidence="1">
    <location>
        <begin position="170"/>
        <end position="182"/>
    </location>
</feature>
<evidence type="ECO:0000259" key="2">
    <source>
        <dbReference type="PROSITE" id="PS50879"/>
    </source>
</evidence>
<dbReference type="Proteomes" id="UP000261380">
    <property type="component" value="Unplaced"/>
</dbReference>
<organism evidence="3 4">
    <name type="scientific">Xiphophorus couchianus</name>
    <name type="common">Monterrey platyfish</name>
    <dbReference type="NCBI Taxonomy" id="32473"/>
    <lineage>
        <taxon>Eukaryota</taxon>
        <taxon>Metazoa</taxon>
        <taxon>Chordata</taxon>
        <taxon>Craniata</taxon>
        <taxon>Vertebrata</taxon>
        <taxon>Euteleostomi</taxon>
        <taxon>Actinopterygii</taxon>
        <taxon>Neopterygii</taxon>
        <taxon>Teleostei</taxon>
        <taxon>Neoteleostei</taxon>
        <taxon>Acanthomorphata</taxon>
        <taxon>Ovalentaria</taxon>
        <taxon>Atherinomorphae</taxon>
        <taxon>Cyprinodontiformes</taxon>
        <taxon>Poeciliidae</taxon>
        <taxon>Poeciliinae</taxon>
        <taxon>Xiphophorus</taxon>
    </lineage>
</organism>
<sequence>MTPSCSTLTAHYSLTTNFRNAYMGIMYDVMLRRLKKAAYKYSRETRQKLDEVSADEEEPQATSSEPGPQIPRGPQGVSAQPPATTTGQDAYAELKNLRLVIRSKNADENNEEYLKDVWPTVLSTTNHEGAKKKGTVESTKATNTRWGRWEDILLDPELEIGPAQPTSKKRPQETPEKPEHPEWTIYTDGSRKGSDQSAYWGFILKQDGKERCRQKGKAPGSAQAGEVTAVLEGLLELVKRKIKSARLVTDSYYCAQALREDLAIWEENGFETAKGKPVAHKDLWKKIAELKLQLEIDVEHQKAHTHEGAHWRGNDEVDCYSWLSAAPASKQK</sequence>
<dbReference type="Ensembl" id="ENSXCOT00000008089.1">
    <property type="protein sequence ID" value="ENSXCOP00000007991.1"/>
    <property type="gene ID" value="ENSXCOG00000006136.1"/>
</dbReference>
<proteinExistence type="predicted"/>
<reference evidence="3" key="2">
    <citation type="submission" date="2025-09" db="UniProtKB">
        <authorList>
            <consortium name="Ensembl"/>
        </authorList>
    </citation>
    <scope>IDENTIFICATION</scope>
</reference>
<dbReference type="STRING" id="32473.ENSXCOP00000007991"/>
<dbReference type="GeneTree" id="ENSGT00940000177818"/>
<name>A0A3B5LE81_9TELE</name>
<dbReference type="SUPFAM" id="SSF53098">
    <property type="entry name" value="Ribonuclease H-like"/>
    <property type="match status" value="1"/>
</dbReference>
<dbReference type="InterPro" id="IPR012337">
    <property type="entry name" value="RNaseH-like_sf"/>
</dbReference>
<feature type="region of interest" description="Disordered" evidence="1">
    <location>
        <begin position="45"/>
        <end position="85"/>
    </location>
</feature>
<feature type="region of interest" description="Disordered" evidence="1">
    <location>
        <begin position="158"/>
        <end position="192"/>
    </location>
</feature>
<dbReference type="AlphaFoldDB" id="A0A3B5LE81"/>
<accession>A0A3B5LE81</accession>
<evidence type="ECO:0000313" key="4">
    <source>
        <dbReference type="Proteomes" id="UP000261380"/>
    </source>
</evidence>
<protein>
    <recommendedName>
        <fullName evidence="2">RNase H type-1 domain-containing protein</fullName>
    </recommendedName>
</protein>
<feature type="domain" description="RNase H type-1" evidence="2">
    <location>
        <begin position="179"/>
        <end position="326"/>
    </location>
</feature>
<dbReference type="InterPro" id="IPR002156">
    <property type="entry name" value="RNaseH_domain"/>
</dbReference>
<dbReference type="Pfam" id="PF00075">
    <property type="entry name" value="RNase_H"/>
    <property type="match status" value="1"/>
</dbReference>
<keyword evidence="4" id="KW-1185">Reference proteome</keyword>
<reference evidence="3" key="1">
    <citation type="submission" date="2025-08" db="UniProtKB">
        <authorList>
            <consortium name="Ensembl"/>
        </authorList>
    </citation>
    <scope>IDENTIFICATION</scope>
</reference>
<dbReference type="InterPro" id="IPR036397">
    <property type="entry name" value="RNaseH_sf"/>
</dbReference>
<evidence type="ECO:0000256" key="1">
    <source>
        <dbReference type="SAM" id="MobiDB-lite"/>
    </source>
</evidence>
<dbReference type="GO" id="GO:0003676">
    <property type="term" value="F:nucleic acid binding"/>
    <property type="evidence" value="ECO:0007669"/>
    <property type="project" value="InterPro"/>
</dbReference>
<evidence type="ECO:0000313" key="3">
    <source>
        <dbReference type="Ensembl" id="ENSXCOP00000007991.1"/>
    </source>
</evidence>
<dbReference type="GO" id="GO:0004523">
    <property type="term" value="F:RNA-DNA hybrid ribonuclease activity"/>
    <property type="evidence" value="ECO:0007669"/>
    <property type="project" value="InterPro"/>
</dbReference>
<dbReference type="Gene3D" id="3.30.420.10">
    <property type="entry name" value="Ribonuclease H-like superfamily/Ribonuclease H"/>
    <property type="match status" value="1"/>
</dbReference>
<dbReference type="PROSITE" id="PS50879">
    <property type="entry name" value="RNASE_H_1"/>
    <property type="match status" value="1"/>
</dbReference>